<sequence length="315" mass="35181">MSRGSWQRSQGHGGWGVGGRDGTSGVAAAGVLGVVAAPVGERQRRNGRFKAIETNNMNPQVTKRFRQMEAADSIAGSGVRLQVLAYHNNEPSFHTPSPGAWQIQAFHALGPSEVSEGWNFQQGQRKVAKLILQREFHPFGIPMFSIPLHCDGLVLISCITGKAFMCNPSTREFVELPPDSTNVASDHRVAFGFDPWSGDNNQAWEWKLTMDPPYPIKARTPICLSGSFYWSALQSMADDKVPGGGRRCRVRPWRHRSWGRRRRSRGARDARARIRRPGLSDRCYKTTPELGKKAEVVGRTGAKELREGHRRGRRR</sequence>
<feature type="region of interest" description="Disordered" evidence="1">
    <location>
        <begin position="1"/>
        <end position="21"/>
    </location>
</feature>
<organism evidence="2 3">
    <name type="scientific">Eleusine coracana subsp. coracana</name>
    <dbReference type="NCBI Taxonomy" id="191504"/>
    <lineage>
        <taxon>Eukaryota</taxon>
        <taxon>Viridiplantae</taxon>
        <taxon>Streptophyta</taxon>
        <taxon>Embryophyta</taxon>
        <taxon>Tracheophyta</taxon>
        <taxon>Spermatophyta</taxon>
        <taxon>Magnoliopsida</taxon>
        <taxon>Liliopsida</taxon>
        <taxon>Poales</taxon>
        <taxon>Poaceae</taxon>
        <taxon>PACMAD clade</taxon>
        <taxon>Chloridoideae</taxon>
        <taxon>Cynodonteae</taxon>
        <taxon>Eleusininae</taxon>
        <taxon>Eleusine</taxon>
    </lineage>
</organism>
<feature type="compositionally biased region" description="Polar residues" evidence="1">
    <location>
        <begin position="1"/>
        <end position="10"/>
    </location>
</feature>
<feature type="compositionally biased region" description="Basic and acidic residues" evidence="1">
    <location>
        <begin position="296"/>
        <end position="307"/>
    </location>
</feature>
<dbReference type="Proteomes" id="UP001054889">
    <property type="component" value="Unassembled WGS sequence"/>
</dbReference>
<reference evidence="2" key="1">
    <citation type="journal article" date="2018" name="DNA Res.">
        <title>Multiple hybrid de novo genome assembly of finger millet, an orphan allotetraploid crop.</title>
        <authorList>
            <person name="Hatakeyama M."/>
            <person name="Aluri S."/>
            <person name="Balachadran M.T."/>
            <person name="Sivarajan S.R."/>
            <person name="Patrignani A."/>
            <person name="Gruter S."/>
            <person name="Poveda L."/>
            <person name="Shimizu-Inatsugi R."/>
            <person name="Baeten J."/>
            <person name="Francoijs K.J."/>
            <person name="Nataraja K.N."/>
            <person name="Reddy Y.A.N."/>
            <person name="Phadnis S."/>
            <person name="Ravikumar R.L."/>
            <person name="Schlapbach R."/>
            <person name="Sreeman S.M."/>
            <person name="Shimizu K.K."/>
        </authorList>
    </citation>
    <scope>NUCLEOTIDE SEQUENCE</scope>
</reference>
<proteinExistence type="predicted"/>
<name>A0AAV5EYX7_ELECO</name>
<dbReference type="AlphaFoldDB" id="A0AAV5EYX7"/>
<gene>
    <name evidence="2" type="primary">gb15661</name>
    <name evidence="2" type="ORF">PR202_gb15661</name>
</gene>
<dbReference type="EMBL" id="BQKI01000079">
    <property type="protein sequence ID" value="GJN27622.1"/>
    <property type="molecule type" value="Genomic_DNA"/>
</dbReference>
<keyword evidence="3" id="KW-1185">Reference proteome</keyword>
<evidence type="ECO:0000256" key="1">
    <source>
        <dbReference type="SAM" id="MobiDB-lite"/>
    </source>
</evidence>
<accession>A0AAV5EYX7</accession>
<reference evidence="2" key="2">
    <citation type="submission" date="2021-12" db="EMBL/GenBank/DDBJ databases">
        <title>Resequencing data analysis of finger millet.</title>
        <authorList>
            <person name="Hatakeyama M."/>
            <person name="Aluri S."/>
            <person name="Balachadran M.T."/>
            <person name="Sivarajan S.R."/>
            <person name="Poveda L."/>
            <person name="Shimizu-Inatsugi R."/>
            <person name="Schlapbach R."/>
            <person name="Sreeman S.M."/>
            <person name="Shimizu K.K."/>
        </authorList>
    </citation>
    <scope>NUCLEOTIDE SEQUENCE</scope>
</reference>
<protein>
    <submittedName>
        <fullName evidence="2">Uncharacterized protein</fullName>
    </submittedName>
</protein>
<comment type="caution">
    <text evidence="2">The sequence shown here is derived from an EMBL/GenBank/DDBJ whole genome shotgun (WGS) entry which is preliminary data.</text>
</comment>
<feature type="region of interest" description="Disordered" evidence="1">
    <location>
        <begin position="296"/>
        <end position="315"/>
    </location>
</feature>
<evidence type="ECO:0000313" key="3">
    <source>
        <dbReference type="Proteomes" id="UP001054889"/>
    </source>
</evidence>
<feature type="compositionally biased region" description="Gly residues" evidence="1">
    <location>
        <begin position="11"/>
        <end position="21"/>
    </location>
</feature>
<evidence type="ECO:0000313" key="2">
    <source>
        <dbReference type="EMBL" id="GJN27622.1"/>
    </source>
</evidence>